<dbReference type="Gene3D" id="2.60.40.10">
    <property type="entry name" value="Immunoglobulins"/>
    <property type="match status" value="1"/>
</dbReference>
<dbReference type="SMART" id="SM00642">
    <property type="entry name" value="Aamy"/>
    <property type="match status" value="1"/>
</dbReference>
<dbReference type="AlphaFoldDB" id="A0A7Y9IUG2"/>
<feature type="binding site" evidence="6">
    <location>
        <position position="763"/>
    </location>
    <ligand>
        <name>alpha-maltose 1-phosphate</name>
        <dbReference type="ChEBI" id="CHEBI:63576"/>
    </ligand>
</feature>
<evidence type="ECO:0000256" key="2">
    <source>
        <dbReference type="ARBA" id="ARBA00022676"/>
    </source>
</evidence>
<dbReference type="InterPro" id="IPR013780">
    <property type="entry name" value="Glyco_hydro_b"/>
</dbReference>
<comment type="subunit">
    <text evidence="1 6">Homodimer.</text>
</comment>
<evidence type="ECO:0000259" key="7">
    <source>
        <dbReference type="SMART" id="SM00642"/>
    </source>
</evidence>
<dbReference type="GO" id="GO:0016758">
    <property type="term" value="F:hexosyltransferase activity"/>
    <property type="evidence" value="ECO:0007669"/>
    <property type="project" value="UniProtKB-UniRule"/>
</dbReference>
<evidence type="ECO:0000256" key="3">
    <source>
        <dbReference type="ARBA" id="ARBA00022679"/>
    </source>
</evidence>
<comment type="caution">
    <text evidence="8">The sequence shown here is derived from an EMBL/GenBank/DDBJ whole genome shotgun (WGS) entry which is preliminary data.</text>
</comment>
<evidence type="ECO:0000256" key="1">
    <source>
        <dbReference type="ARBA" id="ARBA00011738"/>
    </source>
</evidence>
<dbReference type="SUPFAM" id="SSF51445">
    <property type="entry name" value="(Trans)glycosidases"/>
    <property type="match status" value="2"/>
</dbReference>
<dbReference type="PANTHER" id="PTHR47786:SF2">
    <property type="entry name" value="GLYCOSYL HYDROLASE FAMILY 13 CATALYTIC DOMAIN-CONTAINING PROTEIN"/>
    <property type="match status" value="1"/>
</dbReference>
<keyword evidence="9" id="KW-1185">Reference proteome</keyword>
<feature type="domain" description="Glycosyl hydrolase family 13 catalytic" evidence="7">
    <location>
        <begin position="575"/>
        <end position="927"/>
    </location>
</feature>
<dbReference type="GO" id="GO:0004553">
    <property type="term" value="F:hydrolase activity, hydrolyzing O-glycosyl compounds"/>
    <property type="evidence" value="ECO:0007669"/>
    <property type="project" value="InterPro"/>
</dbReference>
<feature type="active site" description="Nucleophile" evidence="6">
    <location>
        <position position="762"/>
    </location>
</feature>
<sequence length="1031" mass="114158">MGLPEDTLSPQAEQQQAIEQLVSAAKRLRLQVWLDVSIGELPATSPLAVAHPEWYRSALADRPLDPRLAPALRNLVDVQIVNGRVPAACLECWADMLGAWTAAGVTGLRFHLPHRLPADDWRTLFARLSQGAPGVRLAAWTPGVPADRVGSLRDAGFNAAFTSLAWWDFRAGWFAAERDRLAGLGQLIAFPRSPFDEAVSPGADPALYRRALWAAAMAGEGWMVAMEDTELETAGDIAGEIKAANAFIAKQGGALASDLRVLTGADAAVTVLWRPGPPEDPKRKDAGGLAVLINADTAFPSTLSWSTLRARLPGGYSELVAVDGLPISAPLSGADITLPPAGVAVFRARRTAPVVTLNRPTRFSQKKVLGAAMEAPRVAIEGVTPVIDGGRFALKRALGEPIHVEADIFMDGHDKLAAALLWRAADTEVWQRVPMTFIVNDRWQADFTPERVGRHVFVIEAWYDTFATYYNELSKKHAAGIDVSLELREGRQLLAAMLAEAEAERAVDADVLTQARQLVDTITHDADTEALQHLLAASTGELVGKLGIRHFASRGEFEVPVNVERPAAAFASWYELFPRSQSGDVNRHGTFDDVIERLPAIRDMGFDVLYFPPIHPIGKKNRKGRNNSLVATDNDPGSPYAIGADAGGHDAIHPELGTLEDFRKLVSAAKDHGLELALDFAIQCSPDHPWLRDHPEWFAYRADGSIRYAENPPKKYEDIVNVDFYAPGPRGSRESASTGLWMALRDAVLFWCKEGVRTFRVDNPHTKPLPFWEWMIAEVQGRYPDALFLSEAFTRPKVMYRLAKLGFSQSYTYFTWRNEKQELTDYLVEISQPPVSDLFRPNFFVNTPDINPRFLQTGGRPAHLIRAALATTMSGLWGMYSGFELCEATPVPGKEDYLDSEKYEIRAWDWNRPGNIIGEITKLNQIRRSNPALQTQKGITFQSASNDRVIAYTKATPERDNVVLVVINLDPYASQGAWIELPLWEFGQPDDGALQAEDLFHGHRFTWHGKRQYVQLEPGQPFAMWRISVRS</sequence>
<evidence type="ECO:0000256" key="4">
    <source>
        <dbReference type="ARBA" id="ARBA00023277"/>
    </source>
</evidence>
<dbReference type="Gene3D" id="1.20.58.80">
    <property type="entry name" value="Phosphotransferase system, lactose/cellobiose-type IIA subunit"/>
    <property type="match status" value="1"/>
</dbReference>
<reference evidence="8 9" key="1">
    <citation type="submission" date="2020-07" db="EMBL/GenBank/DDBJ databases">
        <title>Genomic Encyclopedia of Type Strains, Phase IV (KMG-V): Genome sequencing to study the core and pangenomes of soil and plant-associated prokaryotes.</title>
        <authorList>
            <person name="Whitman W."/>
        </authorList>
    </citation>
    <scope>NUCLEOTIDE SEQUENCE [LARGE SCALE GENOMIC DNA]</scope>
    <source>
        <strain evidence="8 9">SAS40</strain>
    </source>
</reference>
<dbReference type="InterPro" id="IPR026585">
    <property type="entry name" value="GlgE"/>
</dbReference>
<dbReference type="PANTHER" id="PTHR47786">
    <property type="entry name" value="ALPHA-1,4-GLUCAN:MALTOSE-1-PHOSPHATE MALTOSYLTRANSFERASE"/>
    <property type="match status" value="1"/>
</dbReference>
<dbReference type="GO" id="GO:0030979">
    <property type="term" value="P:alpha-glucan biosynthetic process"/>
    <property type="evidence" value="ECO:0007669"/>
    <property type="project" value="UniProtKB-UniRule"/>
</dbReference>
<dbReference type="InterPro" id="IPR021828">
    <property type="entry name" value="GlgE_dom_N/S"/>
</dbReference>
<feature type="site" description="Transition state stabilizer" evidence="6">
    <location>
        <position position="849"/>
    </location>
</feature>
<evidence type="ECO:0000313" key="9">
    <source>
        <dbReference type="Proteomes" id="UP000542125"/>
    </source>
</evidence>
<feature type="active site" description="Proton donor" evidence="6">
    <location>
        <position position="791"/>
    </location>
</feature>
<dbReference type="EC" id="2.4.99.16" evidence="6"/>
<accession>A0A7Y9IUG2</accession>
<evidence type="ECO:0000313" key="8">
    <source>
        <dbReference type="EMBL" id="NYE83163.1"/>
    </source>
</evidence>
<dbReference type="Gene3D" id="2.60.40.1180">
    <property type="entry name" value="Golgi alpha-mannosidase II"/>
    <property type="match status" value="1"/>
</dbReference>
<keyword evidence="2 6" id="KW-0328">Glycosyltransferase</keyword>
<dbReference type="SUPFAM" id="SSF51011">
    <property type="entry name" value="Glycosyl hydrolase domain"/>
    <property type="match status" value="1"/>
</dbReference>
<dbReference type="InterPro" id="IPR013783">
    <property type="entry name" value="Ig-like_fold"/>
</dbReference>
<dbReference type="InterPro" id="IPR006047">
    <property type="entry name" value="GH13_cat_dom"/>
</dbReference>
<keyword evidence="3 6" id="KW-0808">Transferase</keyword>
<dbReference type="InterPro" id="IPR049171">
    <property type="entry name" value="GLGE_C"/>
</dbReference>
<dbReference type="Proteomes" id="UP000542125">
    <property type="component" value="Unassembled WGS sequence"/>
</dbReference>
<comment type="similarity">
    <text evidence="6">Belongs to the glycosyl hydrolase 13 family. GlgE subfamily.</text>
</comment>
<gene>
    <name evidence="6" type="primary">glgE</name>
    <name evidence="8" type="ORF">FHW18_002434</name>
</gene>
<dbReference type="Pfam" id="PF11896">
    <property type="entry name" value="GlgE_dom_N_S"/>
    <property type="match status" value="1"/>
</dbReference>
<dbReference type="EMBL" id="JACBYR010000001">
    <property type="protein sequence ID" value="NYE83163.1"/>
    <property type="molecule type" value="Genomic_DNA"/>
</dbReference>
<comment type="catalytic activity">
    <reaction evidence="5 6">
        <text>alpha-maltose 1-phosphate + [(1-&gt;4)-alpha-D-glucosyl](n) = [(1-&gt;4)-alpha-D-glucosyl](n+2) + phosphate</text>
        <dbReference type="Rhea" id="RHEA:42692"/>
        <dbReference type="Rhea" id="RHEA-COMP:9584"/>
        <dbReference type="Rhea" id="RHEA-COMP:10183"/>
        <dbReference type="ChEBI" id="CHEBI:15444"/>
        <dbReference type="ChEBI" id="CHEBI:43474"/>
        <dbReference type="ChEBI" id="CHEBI:63576"/>
        <dbReference type="EC" id="2.4.99.16"/>
    </reaction>
</comment>
<organism evidence="8 9">
    <name type="scientific">Pigmentiphaga litoralis</name>
    <dbReference type="NCBI Taxonomy" id="516702"/>
    <lineage>
        <taxon>Bacteria</taxon>
        <taxon>Pseudomonadati</taxon>
        <taxon>Pseudomonadota</taxon>
        <taxon>Betaproteobacteria</taxon>
        <taxon>Burkholderiales</taxon>
        <taxon>Alcaligenaceae</taxon>
        <taxon>Pigmentiphaga</taxon>
    </lineage>
</organism>
<feature type="binding site" evidence="6">
    <location>
        <begin position="902"/>
        <end position="903"/>
    </location>
    <ligand>
        <name>alpha-maltose 1-phosphate</name>
        <dbReference type="ChEBI" id="CHEBI:63576"/>
    </ligand>
</feature>
<evidence type="ECO:0000256" key="6">
    <source>
        <dbReference type="HAMAP-Rule" id="MF_02124"/>
    </source>
</evidence>
<dbReference type="RefSeq" id="WP_257022063.1">
    <property type="nucleotide sequence ID" value="NZ_JACBYR010000001.1"/>
</dbReference>
<dbReference type="InterPro" id="IPR017853">
    <property type="entry name" value="GH"/>
</dbReference>
<feature type="binding site" evidence="6">
    <location>
        <position position="683"/>
    </location>
    <ligand>
        <name>alpha-maltose 1-phosphate</name>
        <dbReference type="ChEBI" id="CHEBI:63576"/>
    </ligand>
</feature>
<proteinExistence type="inferred from homology"/>
<dbReference type="CDD" id="cd11344">
    <property type="entry name" value="AmyAc_GlgE_like"/>
    <property type="match status" value="1"/>
</dbReference>
<feature type="binding site" evidence="6">
    <location>
        <position position="623"/>
    </location>
    <ligand>
        <name>alpha-maltose 1-phosphate</name>
        <dbReference type="ChEBI" id="CHEBI:63576"/>
    </ligand>
</feature>
<dbReference type="HAMAP" id="MF_02124">
    <property type="entry name" value="GlgE"/>
    <property type="match status" value="1"/>
</dbReference>
<comment type="function">
    <text evidence="6">Maltosyltransferase that uses maltose 1-phosphate (M1P) as the sugar donor to elongate linear or branched alpha-(1-&gt;4)-glucans. Is involved in a branched alpha-glucan biosynthetic pathway from trehalose, together with TreS, Mak and GlgB.</text>
</comment>
<dbReference type="Gene3D" id="3.20.20.80">
    <property type="entry name" value="Glycosidases"/>
    <property type="match status" value="2"/>
</dbReference>
<protein>
    <recommendedName>
        <fullName evidence="6">Alpha-1,4-glucan:maltose-1-phosphate maltosyltransferase</fullName>
        <shortName evidence="6">GMPMT</shortName>
        <ecNumber evidence="6">2.4.99.16</ecNumber>
    </recommendedName>
    <alternativeName>
        <fullName evidence="6">(1-&gt;4)-alpha-D-glucan:maltose-1-phosphate alpha-D-maltosyltransferase</fullName>
    </alternativeName>
</protein>
<evidence type="ECO:0000256" key="5">
    <source>
        <dbReference type="ARBA" id="ARBA00048735"/>
    </source>
</evidence>
<dbReference type="Pfam" id="PF21702">
    <property type="entry name" value="GLGE_C"/>
    <property type="match status" value="1"/>
</dbReference>
<keyword evidence="4 6" id="KW-0119">Carbohydrate metabolism</keyword>
<feature type="binding site" evidence="6">
    <location>
        <position position="718"/>
    </location>
    <ligand>
        <name>alpha-maltose 1-phosphate</name>
        <dbReference type="ChEBI" id="CHEBI:63576"/>
    </ligand>
</feature>
<name>A0A7Y9IUG2_9BURK</name>
<dbReference type="Pfam" id="PF00128">
    <property type="entry name" value="Alpha-amylase"/>
    <property type="match status" value="1"/>
</dbReference>